<accession>A0A917CZC5</accession>
<proteinExistence type="predicted"/>
<sequence length="190" mass="21104">MIGRNVFTLTPKTGVIRDLESAKYSFVDSEFINPRILDDLCGWLSDSGDQIVSINITDSNKSNRYFGDIDVKKSDSGFPIVTCTSEEGWVSHKYIGRSFSGLHIVEAWSNGGGSGIFCNVLLVTLSLDSALEYDVTRYEKKSRYVIKLIGSLPLGDRYDGEIGYKFGILTIPACKGRKSLRDKKSRVLVL</sequence>
<dbReference type="Proteomes" id="UP000605253">
    <property type="component" value="Unassembled WGS sequence"/>
</dbReference>
<evidence type="ECO:0000313" key="1">
    <source>
        <dbReference type="EMBL" id="GGG03328.1"/>
    </source>
</evidence>
<reference evidence="1" key="1">
    <citation type="journal article" date="2014" name="Int. J. Syst. Evol. Microbiol.">
        <title>Complete genome sequence of Corynebacterium casei LMG S-19264T (=DSM 44701T), isolated from a smear-ripened cheese.</title>
        <authorList>
            <consortium name="US DOE Joint Genome Institute (JGI-PGF)"/>
            <person name="Walter F."/>
            <person name="Albersmeier A."/>
            <person name="Kalinowski J."/>
            <person name="Ruckert C."/>
        </authorList>
    </citation>
    <scope>NUCLEOTIDE SEQUENCE</scope>
    <source>
        <strain evidence="1">CGMCC 1.12181</strain>
    </source>
</reference>
<evidence type="ECO:0000313" key="2">
    <source>
        <dbReference type="Proteomes" id="UP000605253"/>
    </source>
</evidence>
<organism evidence="1 2">
    <name type="scientific">Marinicella pacifica</name>
    <dbReference type="NCBI Taxonomy" id="1171543"/>
    <lineage>
        <taxon>Bacteria</taxon>
        <taxon>Pseudomonadati</taxon>
        <taxon>Pseudomonadota</taxon>
        <taxon>Gammaproteobacteria</taxon>
        <taxon>Lysobacterales</taxon>
        <taxon>Marinicellaceae</taxon>
        <taxon>Marinicella</taxon>
    </lineage>
</organism>
<protein>
    <submittedName>
        <fullName evidence="1">Uncharacterized protein</fullName>
    </submittedName>
</protein>
<dbReference type="AlphaFoldDB" id="A0A917CZC5"/>
<name>A0A917CZC5_9GAMM</name>
<comment type="caution">
    <text evidence="1">The sequence shown here is derived from an EMBL/GenBank/DDBJ whole genome shotgun (WGS) entry which is preliminary data.</text>
</comment>
<gene>
    <name evidence="1" type="ORF">GCM10011365_25600</name>
</gene>
<keyword evidence="2" id="KW-1185">Reference proteome</keyword>
<dbReference type="EMBL" id="BMEO01000024">
    <property type="protein sequence ID" value="GGG03328.1"/>
    <property type="molecule type" value="Genomic_DNA"/>
</dbReference>
<reference evidence="1" key="2">
    <citation type="submission" date="2020-09" db="EMBL/GenBank/DDBJ databases">
        <authorList>
            <person name="Sun Q."/>
            <person name="Zhou Y."/>
        </authorList>
    </citation>
    <scope>NUCLEOTIDE SEQUENCE</scope>
    <source>
        <strain evidence="1">CGMCC 1.12181</strain>
    </source>
</reference>